<proteinExistence type="predicted"/>
<protein>
    <submittedName>
        <fullName evidence="3">Unannotated protein</fullName>
    </submittedName>
</protein>
<feature type="domain" description="AMP-binding enzyme C-terminal" evidence="2">
    <location>
        <begin position="477"/>
        <end position="552"/>
    </location>
</feature>
<dbReference type="InterPro" id="IPR020845">
    <property type="entry name" value="AMP-binding_CS"/>
</dbReference>
<dbReference type="InterPro" id="IPR042099">
    <property type="entry name" value="ANL_N_sf"/>
</dbReference>
<accession>A0A6J7PUK1</accession>
<dbReference type="Gene3D" id="3.40.50.12780">
    <property type="entry name" value="N-terminal domain of ligase-like"/>
    <property type="match status" value="1"/>
</dbReference>
<dbReference type="PROSITE" id="PS00455">
    <property type="entry name" value="AMP_BINDING"/>
    <property type="match status" value="1"/>
</dbReference>
<reference evidence="3" key="1">
    <citation type="submission" date="2020-05" db="EMBL/GenBank/DDBJ databases">
        <authorList>
            <person name="Chiriac C."/>
            <person name="Salcher M."/>
            <person name="Ghai R."/>
            <person name="Kavagutti S V."/>
        </authorList>
    </citation>
    <scope>NUCLEOTIDE SEQUENCE</scope>
</reference>
<dbReference type="InterPro" id="IPR050237">
    <property type="entry name" value="ATP-dep_AMP-bd_enzyme"/>
</dbReference>
<name>A0A6J7PUK1_9ZZZZ</name>
<evidence type="ECO:0000259" key="2">
    <source>
        <dbReference type="Pfam" id="PF13193"/>
    </source>
</evidence>
<dbReference type="Gene3D" id="3.30.300.30">
    <property type="match status" value="1"/>
</dbReference>
<dbReference type="EMBL" id="CAFBPA010000110">
    <property type="protein sequence ID" value="CAB5006152.1"/>
    <property type="molecule type" value="Genomic_DNA"/>
</dbReference>
<evidence type="ECO:0000259" key="1">
    <source>
        <dbReference type="Pfam" id="PF00501"/>
    </source>
</evidence>
<gene>
    <name evidence="3" type="ORF">UFOPK4043_00827</name>
</gene>
<dbReference type="AlphaFoldDB" id="A0A6J7PUK1"/>
<dbReference type="InterPro" id="IPR045851">
    <property type="entry name" value="AMP-bd_C_sf"/>
</dbReference>
<organism evidence="3">
    <name type="scientific">freshwater metagenome</name>
    <dbReference type="NCBI Taxonomy" id="449393"/>
    <lineage>
        <taxon>unclassified sequences</taxon>
        <taxon>metagenomes</taxon>
        <taxon>ecological metagenomes</taxon>
    </lineage>
</organism>
<feature type="domain" description="AMP-dependent synthetase/ligase" evidence="1">
    <location>
        <begin position="48"/>
        <end position="426"/>
    </location>
</feature>
<dbReference type="InterPro" id="IPR000873">
    <property type="entry name" value="AMP-dep_synth/lig_dom"/>
</dbReference>
<dbReference type="Pfam" id="PF00501">
    <property type="entry name" value="AMP-binding"/>
    <property type="match status" value="1"/>
</dbReference>
<dbReference type="PANTHER" id="PTHR43767:SF1">
    <property type="entry name" value="NONRIBOSOMAL PEPTIDE SYNTHASE PES1 (EUROFUNG)-RELATED"/>
    <property type="match status" value="1"/>
</dbReference>
<dbReference type="InterPro" id="IPR025110">
    <property type="entry name" value="AMP-bd_C"/>
</dbReference>
<dbReference type="PANTHER" id="PTHR43767">
    <property type="entry name" value="LONG-CHAIN-FATTY-ACID--COA LIGASE"/>
    <property type="match status" value="1"/>
</dbReference>
<dbReference type="Pfam" id="PF13193">
    <property type="entry name" value="AMP-binding_C"/>
    <property type="match status" value="1"/>
</dbReference>
<sequence length="560" mass="61057">MADLQPPLDEPIYDLAVRPWTNMYPPEVPGSYVARVRNGVEMFQIGLDERPDGPAMHFFDQTMTHRQAGDYAHSVAAGLADLGVKPGDRVGLYLQNDPQFVISLHAIWLLGAIGVMHNPMLKARELKYQLDDAGVTVLICLESLYETALEAIGGTQTSHLIVTSEFTFAGENPAPILGKKIALDLGEALSLEKMFADYLGKQVEPYSADPAEVALLCFTSGTTGPAKAAMITHQNVAYGEIYLQEGRVGRDDIVMAGAPMFHVTGITGHIAAARLNAAPMVMFHRFDPGEYLRWLEHWRGTFSILALTAYIAIINHPDLPTRDISSLTKVFTGGAPVSPAMIARFEEVTGKYMHNTYGMTETSSPTHMVPYGMRAPIDPITGALAVGLPASNVYSAIADLETGALLGPGEIGEIISMGPDVVPGYWNKPAESAHALRGGVMHTGDVATRDADGWFFLIDRAKDLIIVSGYKVWPRDVEDVLYEHPAVLEAAVIGVPDDYRGETVKAFVSLRPGYESTTVEELLSHCKELLSAYKYPRLLEIVPEIPKTATGKILRRELRA</sequence>
<dbReference type="SUPFAM" id="SSF56801">
    <property type="entry name" value="Acetyl-CoA synthetase-like"/>
    <property type="match status" value="1"/>
</dbReference>
<dbReference type="GO" id="GO:0016878">
    <property type="term" value="F:acid-thiol ligase activity"/>
    <property type="evidence" value="ECO:0007669"/>
    <property type="project" value="UniProtKB-ARBA"/>
</dbReference>
<evidence type="ECO:0000313" key="3">
    <source>
        <dbReference type="EMBL" id="CAB5006152.1"/>
    </source>
</evidence>